<keyword evidence="3" id="KW-1185">Reference proteome</keyword>
<dbReference type="AlphaFoldDB" id="A0A850H699"/>
<reference evidence="2 3" key="1">
    <citation type="submission" date="2020-06" db="EMBL/GenBank/DDBJ databases">
        <title>Altererythrobacter sp. HHU K3-1.</title>
        <authorList>
            <person name="Zhang D."/>
            <person name="Xue H."/>
        </authorList>
    </citation>
    <scope>NUCLEOTIDE SEQUENCE [LARGE SCALE GENOMIC DNA]</scope>
    <source>
        <strain evidence="2 3">HHU K3-1</strain>
    </source>
</reference>
<dbReference type="EMBL" id="JABWGV010000003">
    <property type="protein sequence ID" value="NVD45343.1"/>
    <property type="molecule type" value="Genomic_DNA"/>
</dbReference>
<evidence type="ECO:0000313" key="3">
    <source>
        <dbReference type="Proteomes" id="UP000561438"/>
    </source>
</evidence>
<keyword evidence="1" id="KW-0175">Coiled coil</keyword>
<proteinExistence type="predicted"/>
<dbReference type="Proteomes" id="UP000561438">
    <property type="component" value="Unassembled WGS sequence"/>
</dbReference>
<feature type="coiled-coil region" evidence="1">
    <location>
        <begin position="81"/>
        <end position="142"/>
    </location>
</feature>
<comment type="caution">
    <text evidence="2">The sequence shown here is derived from an EMBL/GenBank/DDBJ whole genome shotgun (WGS) entry which is preliminary data.</text>
</comment>
<dbReference type="RefSeq" id="WP_176267633.1">
    <property type="nucleotide sequence ID" value="NZ_JABWGV010000003.1"/>
</dbReference>
<sequence length="157" mass="17457">MRMITRYNPKAGFADFWNEFRRPNPYRWPILAVSGCMTFSLLWMVAQEDVIGPPVPPEVTYITSFAEGRTDAEIAASNTANQEMQDELTAAAERRAERQKDMYRALGRATGIDVDKMEREIAAEQAAEAAAARARRNAAEAAIAASRVNNERDGTAE</sequence>
<accession>A0A850H699</accession>
<gene>
    <name evidence="2" type="ORF">HUV48_09990</name>
</gene>
<protein>
    <submittedName>
        <fullName evidence="2">Uncharacterized protein</fullName>
    </submittedName>
</protein>
<organism evidence="2 3">
    <name type="scientific">Qipengyuania atrilutea</name>
    <dbReference type="NCBI Taxonomy" id="2744473"/>
    <lineage>
        <taxon>Bacteria</taxon>
        <taxon>Pseudomonadati</taxon>
        <taxon>Pseudomonadota</taxon>
        <taxon>Alphaproteobacteria</taxon>
        <taxon>Sphingomonadales</taxon>
        <taxon>Erythrobacteraceae</taxon>
        <taxon>Qipengyuania</taxon>
    </lineage>
</organism>
<evidence type="ECO:0000313" key="2">
    <source>
        <dbReference type="EMBL" id="NVD45343.1"/>
    </source>
</evidence>
<evidence type="ECO:0000256" key="1">
    <source>
        <dbReference type="SAM" id="Coils"/>
    </source>
</evidence>
<name>A0A850H699_9SPHN</name>